<keyword evidence="3" id="KW-0812">Transmembrane</keyword>
<feature type="transmembrane region" description="Helical" evidence="3">
    <location>
        <begin position="157"/>
        <end position="177"/>
    </location>
</feature>
<feature type="transmembrane region" description="Helical" evidence="3">
    <location>
        <begin position="361"/>
        <end position="392"/>
    </location>
</feature>
<evidence type="ECO:0000256" key="3">
    <source>
        <dbReference type="SAM" id="Phobius"/>
    </source>
</evidence>
<organism evidence="4">
    <name type="scientific">Candidatus Caldatribacterium californiense</name>
    <dbReference type="NCBI Taxonomy" id="1454726"/>
    <lineage>
        <taxon>Bacteria</taxon>
        <taxon>Pseudomonadati</taxon>
        <taxon>Atribacterota</taxon>
        <taxon>Atribacteria</taxon>
        <taxon>Atribacterales</taxon>
        <taxon>Candidatus Caldatribacteriaceae</taxon>
        <taxon>Candidatus Caldatribacterium</taxon>
    </lineage>
</organism>
<dbReference type="InterPro" id="IPR045018">
    <property type="entry name" value="Azg-like"/>
</dbReference>
<feature type="transmembrane region" description="Helical" evidence="3">
    <location>
        <begin position="306"/>
        <end position="325"/>
    </location>
</feature>
<dbReference type="PANTHER" id="PTHR43337:SF1">
    <property type="entry name" value="XANTHINE_URACIL PERMEASE C887.17-RELATED"/>
    <property type="match status" value="1"/>
</dbReference>
<feature type="transmembrane region" description="Helical" evidence="3">
    <location>
        <begin position="118"/>
        <end position="137"/>
    </location>
</feature>
<comment type="subcellular location">
    <subcellularLocation>
        <location evidence="1">Endomembrane system</location>
        <topology evidence="1">Multi-pass membrane protein</topology>
    </subcellularLocation>
</comment>
<dbReference type="GO" id="GO:0005345">
    <property type="term" value="F:purine nucleobase transmembrane transporter activity"/>
    <property type="evidence" value="ECO:0007669"/>
    <property type="project" value="TreeGrafter"/>
</dbReference>
<evidence type="ECO:0000313" key="4">
    <source>
        <dbReference type="EMBL" id="HGI31326.1"/>
    </source>
</evidence>
<keyword evidence="3" id="KW-1133">Transmembrane helix</keyword>
<feature type="transmembrane region" description="Helical" evidence="3">
    <location>
        <begin position="184"/>
        <end position="204"/>
    </location>
</feature>
<feature type="transmembrane region" description="Helical" evidence="3">
    <location>
        <begin position="84"/>
        <end position="106"/>
    </location>
</feature>
<comment type="caution">
    <text evidence="4">The sequence shown here is derived from an EMBL/GenBank/DDBJ whole genome shotgun (WGS) entry which is preliminary data.</text>
</comment>
<proteinExistence type="predicted"/>
<evidence type="ECO:0000256" key="2">
    <source>
        <dbReference type="ARBA" id="ARBA00022448"/>
    </source>
</evidence>
<evidence type="ECO:0000256" key="1">
    <source>
        <dbReference type="ARBA" id="ARBA00004127"/>
    </source>
</evidence>
<dbReference type="PANTHER" id="PTHR43337">
    <property type="entry name" value="XANTHINE/URACIL PERMEASE C887.17-RELATED"/>
    <property type="match status" value="1"/>
</dbReference>
<keyword evidence="3" id="KW-0472">Membrane</keyword>
<feature type="transmembrane region" description="Helical" evidence="3">
    <location>
        <begin position="399"/>
        <end position="416"/>
    </location>
</feature>
<feature type="transmembrane region" description="Helical" evidence="3">
    <location>
        <begin position="12"/>
        <end position="31"/>
    </location>
</feature>
<feature type="transmembrane region" description="Helical" evidence="3">
    <location>
        <begin position="37"/>
        <end position="54"/>
    </location>
</feature>
<name>A0A7V3YHW8_9BACT</name>
<feature type="transmembrane region" description="Helical" evidence="3">
    <location>
        <begin position="267"/>
        <end position="286"/>
    </location>
</feature>
<sequence length="418" mass="44487">MRGNFRWNQEVLAGVALFLGVFPLLFMIAGLLEGAGVPSPLFAVILVSAFGTLCFSLVMDLPFVVIPGLNLVAFYLVLCGELRLPWRVALGTFFLGSLVAFLFASIPGWNRFFHRLSPNFRFALSGSLGLLLLFRGLLESRILVPQESGWFGFGDLAHPRVLAVFLGLFVVSAGYGIRLKGATCFGVLAALGFSLWRGLWSFGMRGNPPALSPSLLFALDIPRALQYGTVGLAGVVSVFVFFETFGSLGGYLMRLSTLGVQGSVTKFSRGLFLGTLMAVFGILFGVPGLFPAPESVIGIAERGRRGLAGVVCGVLLLLSLFAVPYCSGLPSFFAAPALFLGGIFALEPLSRVDFVDASEGIPAALLLGMTLGTLSFAGGMAFGILGLALLGLSLKRGRGIHPAVYLLSAVMLWWLLVR</sequence>
<dbReference type="GO" id="GO:0005886">
    <property type="term" value="C:plasma membrane"/>
    <property type="evidence" value="ECO:0007669"/>
    <property type="project" value="TreeGrafter"/>
</dbReference>
<protein>
    <submittedName>
        <fullName evidence="4">NCS2 family permease</fullName>
    </submittedName>
</protein>
<accession>A0A7V3YHW8</accession>
<feature type="transmembrane region" description="Helical" evidence="3">
    <location>
        <begin position="224"/>
        <end position="246"/>
    </location>
</feature>
<feature type="transmembrane region" description="Helical" evidence="3">
    <location>
        <begin position="332"/>
        <end position="349"/>
    </location>
</feature>
<feature type="transmembrane region" description="Helical" evidence="3">
    <location>
        <begin position="61"/>
        <end position="78"/>
    </location>
</feature>
<gene>
    <name evidence="4" type="ORF">ENV30_08505</name>
</gene>
<dbReference type="EMBL" id="DTFV01000122">
    <property type="protein sequence ID" value="HGI31326.1"/>
    <property type="molecule type" value="Genomic_DNA"/>
</dbReference>
<dbReference type="AlphaFoldDB" id="A0A7V3YHW8"/>
<dbReference type="GO" id="GO:0012505">
    <property type="term" value="C:endomembrane system"/>
    <property type="evidence" value="ECO:0007669"/>
    <property type="project" value="UniProtKB-SubCell"/>
</dbReference>
<reference evidence="4" key="1">
    <citation type="journal article" date="2020" name="mSystems">
        <title>Genome- and Community-Level Interaction Insights into Carbon Utilization and Element Cycling Functions of Hydrothermarchaeota in Hydrothermal Sediment.</title>
        <authorList>
            <person name="Zhou Z."/>
            <person name="Liu Y."/>
            <person name="Xu W."/>
            <person name="Pan J."/>
            <person name="Luo Z.H."/>
            <person name="Li M."/>
        </authorList>
    </citation>
    <scope>NUCLEOTIDE SEQUENCE [LARGE SCALE GENOMIC DNA]</scope>
    <source>
        <strain evidence="4">SpSt-747</strain>
    </source>
</reference>
<keyword evidence="2" id="KW-0813">Transport</keyword>